<gene>
    <name evidence="3" type="ORF">ACFQ1S_31415</name>
</gene>
<feature type="non-terminal residue" evidence="3">
    <location>
        <position position="207"/>
    </location>
</feature>
<feature type="domain" description="N-terminal" evidence="2">
    <location>
        <begin position="55"/>
        <end position="153"/>
    </location>
</feature>
<organism evidence="3 4">
    <name type="scientific">Kibdelosporangium lantanae</name>
    <dbReference type="NCBI Taxonomy" id="1497396"/>
    <lineage>
        <taxon>Bacteria</taxon>
        <taxon>Bacillati</taxon>
        <taxon>Actinomycetota</taxon>
        <taxon>Actinomycetes</taxon>
        <taxon>Pseudonocardiales</taxon>
        <taxon>Pseudonocardiaceae</taxon>
        <taxon>Kibdelosporangium</taxon>
    </lineage>
</organism>
<evidence type="ECO:0000313" key="4">
    <source>
        <dbReference type="Proteomes" id="UP001597045"/>
    </source>
</evidence>
<evidence type="ECO:0000256" key="1">
    <source>
        <dbReference type="SAM" id="MobiDB-lite"/>
    </source>
</evidence>
<dbReference type="InterPro" id="IPR013610">
    <property type="entry name" value="ArdC_N"/>
</dbReference>
<comment type="caution">
    <text evidence="3">The sequence shown here is derived from an EMBL/GenBank/DDBJ whole genome shotgun (WGS) entry which is preliminary data.</text>
</comment>
<sequence length="207" mass="23505">MNRGTSNGRRSRKKRTYTPEQIAEWEARDNALRAAVKDVLDDADAVTAIITRLMRVTSARVLGYSLRNQVMLYLQARERGFELTDVDTFAGWCKRGRVVREGQTGLRIVAPRGRDDKHDPDDDDTRSQPPTEPNPDGQGDKPKRGRFGMTKVFDVWQTTELTDDEHDHTNEPRPELLEPEPVDDPAGFLRANLVQQIEDQGHTVPDT</sequence>
<evidence type="ECO:0000259" key="2">
    <source>
        <dbReference type="Pfam" id="PF08401"/>
    </source>
</evidence>
<feature type="region of interest" description="Disordered" evidence="1">
    <location>
        <begin position="104"/>
        <end position="185"/>
    </location>
</feature>
<accession>A0ABW3MKV6</accession>
<keyword evidence="4" id="KW-1185">Reference proteome</keyword>
<name>A0ABW3MKV6_9PSEU</name>
<protein>
    <submittedName>
        <fullName evidence="3">ArdC-like ssDNA-binding domain-containing protein</fullName>
    </submittedName>
</protein>
<dbReference type="Proteomes" id="UP001597045">
    <property type="component" value="Unassembled WGS sequence"/>
</dbReference>
<dbReference type="Pfam" id="PF08401">
    <property type="entry name" value="ArdcN"/>
    <property type="match status" value="1"/>
</dbReference>
<evidence type="ECO:0000313" key="3">
    <source>
        <dbReference type="EMBL" id="MFD1049720.1"/>
    </source>
</evidence>
<reference evidence="4" key="1">
    <citation type="journal article" date="2019" name="Int. J. Syst. Evol. Microbiol.">
        <title>The Global Catalogue of Microorganisms (GCM) 10K type strain sequencing project: providing services to taxonomists for standard genome sequencing and annotation.</title>
        <authorList>
            <consortium name="The Broad Institute Genomics Platform"/>
            <consortium name="The Broad Institute Genome Sequencing Center for Infectious Disease"/>
            <person name="Wu L."/>
            <person name="Ma J."/>
        </authorList>
    </citation>
    <scope>NUCLEOTIDE SEQUENCE [LARGE SCALE GENOMIC DNA]</scope>
    <source>
        <strain evidence="4">JCM 31486</strain>
    </source>
</reference>
<proteinExistence type="predicted"/>
<feature type="compositionally biased region" description="Basic and acidic residues" evidence="1">
    <location>
        <begin position="165"/>
        <end position="176"/>
    </location>
</feature>
<dbReference type="EMBL" id="JBHTIS010002359">
    <property type="protein sequence ID" value="MFD1049720.1"/>
    <property type="molecule type" value="Genomic_DNA"/>
</dbReference>